<feature type="compositionally biased region" description="Polar residues" evidence="1">
    <location>
        <begin position="677"/>
        <end position="686"/>
    </location>
</feature>
<sequence>MRGGRANNDGIGRGTRRGQQQQPRNGLRQAVMAADLDYAGGHQIQQHIQVSQHLQGQNQAQSVPKRIAASIRPEDCAVVSIKNLHYNITPSDLVDAVNHLNGSKPPLNLPMPSIEYDNSGRSAGSALWYIPTHADALRVAHLLNGEVLDGQGISASVLSHGVGAAAGAVNVPHITAAPAAGPAGAFQQHGLGVAKSGRVAQQNGGIAKKKTLSQRLGPPTVAQAKRRTDEHGPQIMDRDRGAGDLHTEDERILLEEHEEAPRGLPESADETRLRARLASAGLQLSELKQLGHSNSGDPSWGRIEEHPCTYILKDKESSSTTLSIKGSLWITRDYIFFTPVMISDTSTSQPWASSLNRSASKHSRRISFIPSNTTATTGVPFQSGSDSETLHVESLPRKSASMSRRFSLKVPPQPLSIKATSSGTHQLLSNQPSNQAVAIPIRSITSLMRTRMTAMTVAPNALVIETRNASDSVFASHTDKHLFTAFESAANSTRTKTLAALEKTISDACDAYRERNMRELQESGALPLGKSRKGWGGRDAEPGFHNVRRRSFGTINLFQSLIMGSGATKADADEAGDADEEAEADISKEKKYNRKLGKNSVDGKRGSLKPSVGADSGFPDSGYVTEDGPKLPRPLTQTKLKGLSSDPKVRYGTSSVERKYLAKKTSKESLESKRSHSSGNKASGQDSEILCTDLSSPTSSSTSLNTLTAPSANTIRRPRSFSSPPKRIVTPTVEVQHPPPLPNSTSAVSTGSPLIRSVTVTGNVGRQKSAMQLSVSHALADAVAKKRSRPALSIARPRAPTQLVRPNTAPMYSDQAQLSPLALEQIASMRSLRIDFSRLLDVIIVSFGVLVFSVVLLDLWLILCIMF</sequence>
<accession>A0A507FPM3</accession>
<reference evidence="3 4" key="1">
    <citation type="journal article" date="2019" name="Sci. Rep.">
        <title>Comparative genomics of chytrid fungi reveal insights into the obligate biotrophic and pathogenic lifestyle of Synchytrium endobioticum.</title>
        <authorList>
            <person name="van de Vossenberg B.T.L.H."/>
            <person name="Warris S."/>
            <person name="Nguyen H.D.T."/>
            <person name="van Gent-Pelzer M.P.E."/>
            <person name="Joly D.L."/>
            <person name="van de Geest H.C."/>
            <person name="Bonants P.J.M."/>
            <person name="Smith D.S."/>
            <person name="Levesque C.A."/>
            <person name="van der Lee T.A.J."/>
        </authorList>
    </citation>
    <scope>NUCLEOTIDE SEQUENCE [LARGE SCALE GENOMIC DNA]</scope>
    <source>
        <strain evidence="3 4">CBS 675.73</strain>
    </source>
</reference>
<keyword evidence="4" id="KW-1185">Reference proteome</keyword>
<name>A0A507FPM3_9FUNG</name>
<feature type="compositionally biased region" description="Acidic residues" evidence="1">
    <location>
        <begin position="573"/>
        <end position="584"/>
    </location>
</feature>
<feature type="compositionally biased region" description="Basic and acidic residues" evidence="1">
    <location>
        <begin position="656"/>
        <end position="674"/>
    </location>
</feature>
<evidence type="ECO:0000256" key="2">
    <source>
        <dbReference type="SAM" id="Phobius"/>
    </source>
</evidence>
<keyword evidence="2" id="KW-0472">Membrane</keyword>
<keyword evidence="2" id="KW-0812">Transmembrane</keyword>
<evidence type="ECO:0000256" key="1">
    <source>
        <dbReference type="SAM" id="MobiDB-lite"/>
    </source>
</evidence>
<feature type="region of interest" description="Disordered" evidence="1">
    <location>
        <begin position="205"/>
        <end position="245"/>
    </location>
</feature>
<feature type="transmembrane region" description="Helical" evidence="2">
    <location>
        <begin position="839"/>
        <end position="863"/>
    </location>
</feature>
<comment type="caution">
    <text evidence="3">The sequence shown here is derived from an EMBL/GenBank/DDBJ whole genome shotgun (WGS) entry which is preliminary data.</text>
</comment>
<evidence type="ECO:0000313" key="4">
    <source>
        <dbReference type="Proteomes" id="UP000320333"/>
    </source>
</evidence>
<feature type="compositionally biased region" description="Low complexity" evidence="1">
    <location>
        <begin position="17"/>
        <end position="27"/>
    </location>
</feature>
<feature type="compositionally biased region" description="Basic and acidic residues" evidence="1">
    <location>
        <begin position="226"/>
        <end position="245"/>
    </location>
</feature>
<feature type="region of interest" description="Disordered" evidence="1">
    <location>
        <begin position="597"/>
        <end position="726"/>
    </location>
</feature>
<organism evidence="3 4">
    <name type="scientific">Chytriomyces confervae</name>
    <dbReference type="NCBI Taxonomy" id="246404"/>
    <lineage>
        <taxon>Eukaryota</taxon>
        <taxon>Fungi</taxon>
        <taxon>Fungi incertae sedis</taxon>
        <taxon>Chytridiomycota</taxon>
        <taxon>Chytridiomycota incertae sedis</taxon>
        <taxon>Chytridiomycetes</taxon>
        <taxon>Chytridiales</taxon>
        <taxon>Chytriomycetaceae</taxon>
        <taxon>Chytriomyces</taxon>
    </lineage>
</organism>
<feature type="region of interest" description="Disordered" evidence="1">
    <location>
        <begin position="523"/>
        <end position="542"/>
    </location>
</feature>
<dbReference type="Proteomes" id="UP000320333">
    <property type="component" value="Unassembled WGS sequence"/>
</dbReference>
<feature type="region of interest" description="Disordered" evidence="1">
    <location>
        <begin position="571"/>
        <end position="590"/>
    </location>
</feature>
<gene>
    <name evidence="3" type="ORF">CcCBS67573_g00388</name>
</gene>
<feature type="compositionally biased region" description="Low complexity" evidence="1">
    <location>
        <begin position="694"/>
        <end position="712"/>
    </location>
</feature>
<dbReference type="OrthoDB" id="2136726at2759"/>
<evidence type="ECO:0000313" key="3">
    <source>
        <dbReference type="EMBL" id="TPX78369.1"/>
    </source>
</evidence>
<proteinExistence type="predicted"/>
<feature type="region of interest" description="Disordered" evidence="1">
    <location>
        <begin position="731"/>
        <end position="750"/>
    </location>
</feature>
<feature type="region of interest" description="Disordered" evidence="1">
    <location>
        <begin position="1"/>
        <end position="27"/>
    </location>
</feature>
<keyword evidence="2" id="KW-1133">Transmembrane helix</keyword>
<protein>
    <submittedName>
        <fullName evidence="3">Uncharacterized protein</fullName>
    </submittedName>
</protein>
<dbReference type="AlphaFoldDB" id="A0A507FPM3"/>
<dbReference type="EMBL" id="QEAP01000005">
    <property type="protein sequence ID" value="TPX78369.1"/>
    <property type="molecule type" value="Genomic_DNA"/>
</dbReference>